<protein>
    <submittedName>
        <fullName evidence="8">Cation transporter</fullName>
    </submittedName>
</protein>
<comment type="similarity">
    <text evidence="2">Belongs to the CPA3 antiporters (TC 2.A.63) subunit E family.</text>
</comment>
<dbReference type="PANTHER" id="PTHR34584:SF1">
    <property type="entry name" value="NA(+)_H(+) ANTIPORTER SUBUNIT E1"/>
    <property type="match status" value="1"/>
</dbReference>
<dbReference type="Pfam" id="PF01899">
    <property type="entry name" value="MNHE"/>
    <property type="match status" value="1"/>
</dbReference>
<dbReference type="InterPro" id="IPR002758">
    <property type="entry name" value="Cation_antiport_E"/>
</dbReference>
<name>A0A6L5YAN3_9BACT</name>
<organism evidence="8 9">
    <name type="scientific">Pyramidobacter porci</name>
    <dbReference type="NCBI Taxonomy" id="2605789"/>
    <lineage>
        <taxon>Bacteria</taxon>
        <taxon>Thermotogati</taxon>
        <taxon>Synergistota</taxon>
        <taxon>Synergistia</taxon>
        <taxon>Synergistales</taxon>
        <taxon>Dethiosulfovibrionaceae</taxon>
        <taxon>Pyramidobacter</taxon>
    </lineage>
</organism>
<evidence type="ECO:0000256" key="3">
    <source>
        <dbReference type="ARBA" id="ARBA00022475"/>
    </source>
</evidence>
<dbReference type="RefSeq" id="WP_154528455.1">
    <property type="nucleotide sequence ID" value="NZ_VUNH01000004.1"/>
</dbReference>
<evidence type="ECO:0000313" key="9">
    <source>
        <dbReference type="Proteomes" id="UP000473699"/>
    </source>
</evidence>
<evidence type="ECO:0000256" key="1">
    <source>
        <dbReference type="ARBA" id="ARBA00004651"/>
    </source>
</evidence>
<evidence type="ECO:0000256" key="7">
    <source>
        <dbReference type="SAM" id="Phobius"/>
    </source>
</evidence>
<comment type="subcellular location">
    <subcellularLocation>
        <location evidence="1">Cell membrane</location>
        <topology evidence="1">Multi-pass membrane protein</topology>
    </subcellularLocation>
</comment>
<keyword evidence="9" id="KW-1185">Reference proteome</keyword>
<sequence>MFVFVLTFITYLLLSWSGEALPAYEYAIALLVAAILYLSLGRKNRSRRYGWGGLSPKRWGLFVCYFFGPFLWALIRANIDVALRIITGRVKPGIVKVSSGLKSGLGQTVLADSITLTPGTMTVDIDPENGDLYVHWINVTDVRPTEEMIYGSFGAWARRLTQ</sequence>
<keyword evidence="5 7" id="KW-1133">Transmembrane helix</keyword>
<comment type="caution">
    <text evidence="8">The sequence shown here is derived from an EMBL/GenBank/DDBJ whole genome shotgun (WGS) entry which is preliminary data.</text>
</comment>
<dbReference type="GO" id="GO:0005886">
    <property type="term" value="C:plasma membrane"/>
    <property type="evidence" value="ECO:0007669"/>
    <property type="project" value="UniProtKB-SubCell"/>
</dbReference>
<feature type="transmembrane region" description="Helical" evidence="7">
    <location>
        <begin position="59"/>
        <end position="75"/>
    </location>
</feature>
<evidence type="ECO:0000313" key="8">
    <source>
        <dbReference type="EMBL" id="MST55350.1"/>
    </source>
</evidence>
<gene>
    <name evidence="8" type="ORF">FYJ74_04790</name>
</gene>
<keyword evidence="6 7" id="KW-0472">Membrane</keyword>
<evidence type="ECO:0000256" key="4">
    <source>
        <dbReference type="ARBA" id="ARBA00022692"/>
    </source>
</evidence>
<dbReference type="AlphaFoldDB" id="A0A6L5YAN3"/>
<dbReference type="PIRSF" id="PIRSF019239">
    <property type="entry name" value="MrpE"/>
    <property type="match status" value="1"/>
</dbReference>
<keyword evidence="4 7" id="KW-0812">Transmembrane</keyword>
<feature type="transmembrane region" description="Helical" evidence="7">
    <location>
        <begin position="20"/>
        <end position="38"/>
    </location>
</feature>
<dbReference type="GO" id="GO:0008324">
    <property type="term" value="F:monoatomic cation transmembrane transporter activity"/>
    <property type="evidence" value="ECO:0007669"/>
    <property type="project" value="InterPro"/>
</dbReference>
<evidence type="ECO:0000256" key="5">
    <source>
        <dbReference type="ARBA" id="ARBA00022989"/>
    </source>
</evidence>
<dbReference type="PANTHER" id="PTHR34584">
    <property type="entry name" value="NA(+)/H(+) ANTIPORTER SUBUNIT E1"/>
    <property type="match status" value="1"/>
</dbReference>
<evidence type="ECO:0000256" key="6">
    <source>
        <dbReference type="ARBA" id="ARBA00023136"/>
    </source>
</evidence>
<proteinExistence type="inferred from homology"/>
<keyword evidence="3" id="KW-1003">Cell membrane</keyword>
<evidence type="ECO:0000256" key="2">
    <source>
        <dbReference type="ARBA" id="ARBA00006228"/>
    </source>
</evidence>
<dbReference type="Proteomes" id="UP000473699">
    <property type="component" value="Unassembled WGS sequence"/>
</dbReference>
<accession>A0A6L5YAN3</accession>
<dbReference type="EMBL" id="VUNH01000004">
    <property type="protein sequence ID" value="MST55350.1"/>
    <property type="molecule type" value="Genomic_DNA"/>
</dbReference>
<reference evidence="8 9" key="1">
    <citation type="submission" date="2019-08" db="EMBL/GenBank/DDBJ databases">
        <title>In-depth cultivation of the pig gut microbiome towards novel bacterial diversity and tailored functional studies.</title>
        <authorList>
            <person name="Wylensek D."/>
            <person name="Hitch T.C.A."/>
            <person name="Clavel T."/>
        </authorList>
    </citation>
    <scope>NUCLEOTIDE SEQUENCE [LARGE SCALE GENOMIC DNA]</scope>
    <source>
        <strain evidence="8 9">SM-530-WT-4B</strain>
    </source>
</reference>